<dbReference type="PANTHER" id="PTHR30461:SF23">
    <property type="entry name" value="DNA RECOMBINASE-RELATED"/>
    <property type="match status" value="1"/>
</dbReference>
<dbReference type="Proteomes" id="UP001329915">
    <property type="component" value="Chromosome"/>
</dbReference>
<dbReference type="InterPro" id="IPR036162">
    <property type="entry name" value="Resolvase-like_N_sf"/>
</dbReference>
<dbReference type="InterPro" id="IPR025827">
    <property type="entry name" value="Zn_ribbon_recom_dom"/>
</dbReference>
<dbReference type="PROSITE" id="PS51736">
    <property type="entry name" value="RECOMBINASES_3"/>
    <property type="match status" value="1"/>
</dbReference>
<dbReference type="InterPro" id="IPR050639">
    <property type="entry name" value="SSR_resolvase"/>
</dbReference>
<sequence length="476" mass="55096">MTSVERRGPRRISVLYPLPSTTDGEKNETNKQRVAAYCRVSTGSDEQLSSYHAQITYYENYIRSHPDYSFAGIYADEGISGTDLKKRDAFNRLMQDARDGHIDMIITKSLSRFGRNTLDCLNCIRELKALGVDVYFEKENIHTMRSEGEMLLTLISAVAQTESLAISENVKWGIRRKYERGNIKSIPSGKFLGYDKDEDGNLIINEEQAKVVRRIYQEFLDGFGTFQIAKRLTTEKVLMAYGGKEWCASHITKVLTNEKMKGDTRFQKTYNADYLTKRRVKNEGELPQYYFENTHPAIIDKDTWKCAQLEMKRQEQFAKDHYMNKFHRHSEEYPLSGKIICKECGHTFLLRKSKRKEDYGKKYWICSNFKAGRYKPVGEDTSRNGQRIYAEIAEKEFIKAWNQLVDDKESFLPKRQQTINGDDTLAAYRAKELVCMIEEVGCIETMPYELMLKTLDHIEIGLNGKPVVVFLAGTRI</sequence>
<dbReference type="Gene3D" id="3.90.1750.20">
    <property type="entry name" value="Putative Large Serine Recombinase, Chain B, Domain 2"/>
    <property type="match status" value="1"/>
</dbReference>
<dbReference type="Gene3D" id="3.40.50.1390">
    <property type="entry name" value="Resolvase, N-terminal catalytic domain"/>
    <property type="match status" value="1"/>
</dbReference>
<feature type="domain" description="Resolvase/invertase-type recombinase catalytic" evidence="1">
    <location>
        <begin position="33"/>
        <end position="181"/>
    </location>
</feature>
<dbReference type="InterPro" id="IPR011109">
    <property type="entry name" value="DNA_bind_recombinase_dom"/>
</dbReference>
<evidence type="ECO:0000259" key="2">
    <source>
        <dbReference type="PROSITE" id="PS51737"/>
    </source>
</evidence>
<accession>A0AAU0UPA7</accession>
<organism evidence="3 4">
    <name type="scientific">Metallumcola ferriviriculae</name>
    <dbReference type="NCBI Taxonomy" id="3039180"/>
    <lineage>
        <taxon>Bacteria</taxon>
        <taxon>Bacillati</taxon>
        <taxon>Bacillota</taxon>
        <taxon>Clostridia</taxon>
        <taxon>Neomoorellales</taxon>
        <taxon>Desulfitibacteraceae</taxon>
        <taxon>Metallumcola</taxon>
    </lineage>
</organism>
<dbReference type="AlphaFoldDB" id="A0AAU0UPA7"/>
<name>A0AAU0UPA7_9FIRM</name>
<dbReference type="Pfam" id="PF00239">
    <property type="entry name" value="Resolvase"/>
    <property type="match status" value="1"/>
</dbReference>
<dbReference type="Pfam" id="PF13408">
    <property type="entry name" value="Zn_ribbon_recom"/>
    <property type="match status" value="1"/>
</dbReference>
<dbReference type="GO" id="GO:0000150">
    <property type="term" value="F:DNA strand exchange activity"/>
    <property type="evidence" value="ECO:0007669"/>
    <property type="project" value="InterPro"/>
</dbReference>
<dbReference type="PANTHER" id="PTHR30461">
    <property type="entry name" value="DNA-INVERTASE FROM LAMBDOID PROPHAGE"/>
    <property type="match status" value="1"/>
</dbReference>
<evidence type="ECO:0000259" key="1">
    <source>
        <dbReference type="PROSITE" id="PS51736"/>
    </source>
</evidence>
<dbReference type="Pfam" id="PF07508">
    <property type="entry name" value="Recombinase"/>
    <property type="match status" value="1"/>
</dbReference>
<evidence type="ECO:0000313" key="3">
    <source>
        <dbReference type="EMBL" id="WRO21028.1"/>
    </source>
</evidence>
<dbReference type="SMART" id="SM00857">
    <property type="entry name" value="Resolvase"/>
    <property type="match status" value="1"/>
</dbReference>
<dbReference type="KEGG" id="dbc:MFMK1_000819"/>
<evidence type="ECO:0000313" key="4">
    <source>
        <dbReference type="Proteomes" id="UP001329915"/>
    </source>
</evidence>
<dbReference type="EMBL" id="CP121694">
    <property type="protein sequence ID" value="WRO21028.1"/>
    <property type="molecule type" value="Genomic_DNA"/>
</dbReference>
<dbReference type="InterPro" id="IPR006119">
    <property type="entry name" value="Resolv_N"/>
</dbReference>
<dbReference type="GO" id="GO:0003677">
    <property type="term" value="F:DNA binding"/>
    <property type="evidence" value="ECO:0007669"/>
    <property type="project" value="InterPro"/>
</dbReference>
<dbReference type="InterPro" id="IPR038109">
    <property type="entry name" value="DNA_bind_recomb_sf"/>
</dbReference>
<dbReference type="PROSITE" id="PS51737">
    <property type="entry name" value="RECOMBINASE_DNA_BIND"/>
    <property type="match status" value="1"/>
</dbReference>
<dbReference type="SUPFAM" id="SSF53041">
    <property type="entry name" value="Resolvase-like"/>
    <property type="match status" value="1"/>
</dbReference>
<proteinExistence type="predicted"/>
<feature type="domain" description="Recombinase" evidence="2">
    <location>
        <begin position="191"/>
        <end position="317"/>
    </location>
</feature>
<protein>
    <submittedName>
        <fullName evidence="3">Recombinase family protein</fullName>
    </submittedName>
</protein>
<gene>
    <name evidence="3" type="ORF">MFMK1_000819</name>
</gene>
<dbReference type="RefSeq" id="WP_366923897.1">
    <property type="nucleotide sequence ID" value="NZ_CP121694.1"/>
</dbReference>
<reference evidence="3 4" key="1">
    <citation type="submission" date="2023-04" db="EMBL/GenBank/DDBJ databases">
        <authorList>
            <person name="Hsu D."/>
        </authorList>
    </citation>
    <scope>NUCLEOTIDE SEQUENCE [LARGE SCALE GENOMIC DNA]</scope>
    <source>
        <strain evidence="3 4">MK1</strain>
    </source>
</reference>
<keyword evidence="4" id="KW-1185">Reference proteome</keyword>
<dbReference type="CDD" id="cd00338">
    <property type="entry name" value="Ser_Recombinase"/>
    <property type="match status" value="1"/>
</dbReference>